<dbReference type="GO" id="GO:0004764">
    <property type="term" value="F:shikimate 3-dehydrogenase (NADP+) activity"/>
    <property type="evidence" value="ECO:0007669"/>
    <property type="project" value="InterPro"/>
</dbReference>
<dbReference type="Gene3D" id="3.40.50.720">
    <property type="entry name" value="NAD(P)-binding Rossmann-like Domain"/>
    <property type="match status" value="1"/>
</dbReference>
<comment type="caution">
    <text evidence="1">The sequence shown here is derived from an EMBL/GenBank/DDBJ whole genome shotgun (WGS) entry which is preliminary data.</text>
</comment>
<accession>A0AAV5LRC2</accession>
<dbReference type="SUPFAM" id="SSF51735">
    <property type="entry name" value="NAD(P)-binding Rossmann-fold domains"/>
    <property type="match status" value="1"/>
</dbReference>
<dbReference type="EMBL" id="BPVZ01000132">
    <property type="protein sequence ID" value="GKV39042.1"/>
    <property type="molecule type" value="Genomic_DNA"/>
</dbReference>
<dbReference type="GO" id="GO:0019632">
    <property type="term" value="P:shikimate metabolic process"/>
    <property type="evidence" value="ECO:0007669"/>
    <property type="project" value="TreeGrafter"/>
</dbReference>
<dbReference type="InterPro" id="IPR022893">
    <property type="entry name" value="Shikimate_DH_fam"/>
</dbReference>
<dbReference type="GO" id="GO:0009423">
    <property type="term" value="P:chorismate biosynthetic process"/>
    <property type="evidence" value="ECO:0007669"/>
    <property type="project" value="TreeGrafter"/>
</dbReference>
<dbReference type="Proteomes" id="UP001054252">
    <property type="component" value="Unassembled WGS sequence"/>
</dbReference>
<evidence type="ECO:0000313" key="1">
    <source>
        <dbReference type="EMBL" id="GKV39042.1"/>
    </source>
</evidence>
<organism evidence="1 2">
    <name type="scientific">Rubroshorea leprosula</name>
    <dbReference type="NCBI Taxonomy" id="152421"/>
    <lineage>
        <taxon>Eukaryota</taxon>
        <taxon>Viridiplantae</taxon>
        <taxon>Streptophyta</taxon>
        <taxon>Embryophyta</taxon>
        <taxon>Tracheophyta</taxon>
        <taxon>Spermatophyta</taxon>
        <taxon>Magnoliopsida</taxon>
        <taxon>eudicotyledons</taxon>
        <taxon>Gunneridae</taxon>
        <taxon>Pentapetalae</taxon>
        <taxon>rosids</taxon>
        <taxon>malvids</taxon>
        <taxon>Malvales</taxon>
        <taxon>Dipterocarpaceae</taxon>
        <taxon>Rubroshorea</taxon>
    </lineage>
</organism>
<dbReference type="AlphaFoldDB" id="A0AAV5LRC2"/>
<keyword evidence="2" id="KW-1185">Reference proteome</keyword>
<dbReference type="PANTHER" id="PTHR21089">
    <property type="entry name" value="SHIKIMATE DEHYDROGENASE"/>
    <property type="match status" value="1"/>
</dbReference>
<proteinExistence type="predicted"/>
<evidence type="ECO:0000313" key="2">
    <source>
        <dbReference type="Proteomes" id="UP001054252"/>
    </source>
</evidence>
<sequence>MGSYLATIQTISVLFLLLKIDSEGHLIQAVLLVHPWLESCFVVIGAGGAGKALVYGTEKKGARVVIANWTYEPDQLERNEGKWRGDLTN</sequence>
<protein>
    <submittedName>
        <fullName evidence="1">Uncharacterized protein</fullName>
    </submittedName>
</protein>
<dbReference type="InterPro" id="IPR036291">
    <property type="entry name" value="NAD(P)-bd_dom_sf"/>
</dbReference>
<gene>
    <name evidence="1" type="ORF">SLEP1_g46871</name>
</gene>
<name>A0AAV5LRC2_9ROSI</name>
<reference evidence="1 2" key="1">
    <citation type="journal article" date="2021" name="Commun. Biol.">
        <title>The genome of Shorea leprosula (Dipterocarpaceae) highlights the ecological relevance of drought in aseasonal tropical rainforests.</title>
        <authorList>
            <person name="Ng K.K.S."/>
            <person name="Kobayashi M.J."/>
            <person name="Fawcett J.A."/>
            <person name="Hatakeyama M."/>
            <person name="Paape T."/>
            <person name="Ng C.H."/>
            <person name="Ang C.C."/>
            <person name="Tnah L.H."/>
            <person name="Lee C.T."/>
            <person name="Nishiyama T."/>
            <person name="Sese J."/>
            <person name="O'Brien M.J."/>
            <person name="Copetti D."/>
            <person name="Mohd Noor M.I."/>
            <person name="Ong R.C."/>
            <person name="Putra M."/>
            <person name="Sireger I.Z."/>
            <person name="Indrioko S."/>
            <person name="Kosugi Y."/>
            <person name="Izuno A."/>
            <person name="Isagi Y."/>
            <person name="Lee S.L."/>
            <person name="Shimizu K.K."/>
        </authorList>
    </citation>
    <scope>NUCLEOTIDE SEQUENCE [LARGE SCALE GENOMIC DNA]</scope>
    <source>
        <strain evidence="1">214</strain>
    </source>
</reference>
<dbReference type="PANTHER" id="PTHR21089:SF1">
    <property type="entry name" value="BIFUNCTIONAL 3-DEHYDROQUINATE DEHYDRATASE_SHIKIMATE DEHYDROGENASE, CHLOROPLASTIC"/>
    <property type="match status" value="1"/>
</dbReference>